<evidence type="ECO:0000256" key="2">
    <source>
        <dbReference type="ARBA" id="ARBA00023163"/>
    </source>
</evidence>
<dbReference type="Pfam" id="PF05043">
    <property type="entry name" value="Mga"/>
    <property type="match status" value="1"/>
</dbReference>
<evidence type="ECO:0000313" key="5">
    <source>
        <dbReference type="Proteomes" id="UP000664495"/>
    </source>
</evidence>
<dbReference type="EMBL" id="JAFLVR010000025">
    <property type="protein sequence ID" value="MBO0452833.1"/>
    <property type="molecule type" value="Genomic_DNA"/>
</dbReference>
<comment type="caution">
    <text evidence="4">The sequence shown here is derived from an EMBL/GenBank/DDBJ whole genome shotgun (WGS) entry which is preliminary data.</text>
</comment>
<dbReference type="RefSeq" id="WP_207108607.1">
    <property type="nucleotide sequence ID" value="NZ_JAFLVR010000025.1"/>
</dbReference>
<proteinExistence type="predicted"/>
<gene>
    <name evidence="4" type="ORF">JZO85_11155</name>
</gene>
<feature type="domain" description="Mga helix-turn-helix" evidence="3">
    <location>
        <begin position="82"/>
        <end position="168"/>
    </location>
</feature>
<keyword evidence="2" id="KW-0804">Transcription</keyword>
<dbReference type="Gene3D" id="1.10.10.10">
    <property type="entry name" value="Winged helix-like DNA-binding domain superfamily/Winged helix DNA-binding domain"/>
    <property type="match status" value="1"/>
</dbReference>
<evidence type="ECO:0000256" key="1">
    <source>
        <dbReference type="ARBA" id="ARBA00023015"/>
    </source>
</evidence>
<dbReference type="InterPro" id="IPR007737">
    <property type="entry name" value="Mga_HTH"/>
</dbReference>
<sequence>MINLDMFWGSEAAKEIQLLQLLYKNRQFMKVEELSVLLGMDRRSIYKYFDLLQKYPSVENKASNDLLIYRRGQGYKFTGTKKDFKIMYQQIIQANAFYKFLESLLWTNKVTISTFAYENFISESIVQKRFYDLNLLLQNVGLSIKKKGDSVQLYGDEAKIRFFSVAFFWKTYHGSYWPFPSISQEQCETIAANIFSKNRIAYNDIGLKLTSYVLAVNLLRVRNGCSIDPSKISAINHSSSFDHGLLSIISGMESSLNATIVEELRLNSHLRGPEIKFLLLWFYSNANFYFLNNEVVDYLNIHNGDHNHLLQYLHYLDEILAEKDSRYDKEAIPADKKQLLLSTLLAGHLSVELFGNTSFTVTGYEIEAYIKKKVPKLLERAIKVVTQSKIYTNDPDRLEGLALQFTIAVMLIESPSNFAHKIRIKVETDLPKALELFIANRINDVFKNFYNLEISNKLSYQDADFCISTNYLSETDNSIDTLLIDAQVTALDIITIHNKITQIVDMKES</sequence>
<dbReference type="PANTHER" id="PTHR30185">
    <property type="entry name" value="CRYPTIC BETA-GLUCOSIDE BGL OPERON ANTITERMINATOR"/>
    <property type="match status" value="1"/>
</dbReference>
<keyword evidence="5" id="KW-1185">Reference proteome</keyword>
<reference evidence="4 5" key="1">
    <citation type="submission" date="2021-03" db="EMBL/GenBank/DDBJ databases">
        <title>Enterococcal diversity collection.</title>
        <authorList>
            <person name="Gilmore M.S."/>
            <person name="Schwartzman J."/>
            <person name="Van Tyne D."/>
            <person name="Martin M."/>
            <person name="Earl A.M."/>
            <person name="Manson A.L."/>
            <person name="Straub T."/>
            <person name="Salamzade R."/>
            <person name="Saavedra J."/>
            <person name="Lebreton F."/>
            <person name="Prichula J."/>
            <person name="Schaufler K."/>
            <person name="Gaca A."/>
            <person name="Sgardioli B."/>
            <person name="Wagenaar J."/>
            <person name="Strong T."/>
        </authorList>
    </citation>
    <scope>NUCLEOTIDE SEQUENCE [LARGE SCALE GENOMIC DNA]</scope>
    <source>
        <strain evidence="4 5">MJM16</strain>
    </source>
</reference>
<evidence type="ECO:0000259" key="3">
    <source>
        <dbReference type="Pfam" id="PF05043"/>
    </source>
</evidence>
<accession>A0ABS3HHB2</accession>
<keyword evidence="1" id="KW-0805">Transcription regulation</keyword>
<dbReference type="InterPro" id="IPR036388">
    <property type="entry name" value="WH-like_DNA-bd_sf"/>
</dbReference>
<evidence type="ECO:0000313" key="4">
    <source>
        <dbReference type="EMBL" id="MBO0452833.1"/>
    </source>
</evidence>
<dbReference type="Proteomes" id="UP000664495">
    <property type="component" value="Unassembled WGS sequence"/>
</dbReference>
<organism evidence="4 5">
    <name type="scientific">Candidatus Enterococcus murrayae</name>
    <dbReference type="NCBI Taxonomy" id="2815321"/>
    <lineage>
        <taxon>Bacteria</taxon>
        <taxon>Bacillati</taxon>
        <taxon>Bacillota</taxon>
        <taxon>Bacilli</taxon>
        <taxon>Lactobacillales</taxon>
        <taxon>Enterococcaceae</taxon>
        <taxon>Enterococcus</taxon>
    </lineage>
</organism>
<name>A0ABS3HHB2_9ENTE</name>
<dbReference type="InterPro" id="IPR050661">
    <property type="entry name" value="BglG_antiterminators"/>
</dbReference>
<dbReference type="PANTHER" id="PTHR30185:SF13">
    <property type="entry name" value="LICABCH OPERON REGULATOR-RELATED"/>
    <property type="match status" value="1"/>
</dbReference>
<protein>
    <submittedName>
        <fullName evidence="4">Helix-turn-helix domain containing protein</fullName>
    </submittedName>
</protein>